<proteinExistence type="predicted"/>
<accession>A0A1H2FKN9</accession>
<dbReference type="PANTHER" id="PTHR43245:SF58">
    <property type="entry name" value="BLL5923 PROTEIN"/>
    <property type="match status" value="1"/>
</dbReference>
<name>A0A1H2FKN9_9GAMM</name>
<dbReference type="Proteomes" id="UP000243924">
    <property type="component" value="Chromosome I"/>
</dbReference>
<organism evidence="2 3">
    <name type="scientific">Halopseudomonas salegens</name>
    <dbReference type="NCBI Taxonomy" id="1434072"/>
    <lineage>
        <taxon>Bacteria</taxon>
        <taxon>Pseudomonadati</taxon>
        <taxon>Pseudomonadota</taxon>
        <taxon>Gammaproteobacteria</taxon>
        <taxon>Pseudomonadales</taxon>
        <taxon>Pseudomonadaceae</taxon>
        <taxon>Halopseudomonas</taxon>
    </lineage>
</organism>
<dbReference type="Pfam" id="PF01370">
    <property type="entry name" value="Epimerase"/>
    <property type="match status" value="1"/>
</dbReference>
<evidence type="ECO:0000313" key="2">
    <source>
        <dbReference type="EMBL" id="SDU07923.1"/>
    </source>
</evidence>
<dbReference type="STRING" id="1434072.SAMN05216210_1632"/>
<protein>
    <submittedName>
        <fullName evidence="2">UDP-glucose 4-epimerase</fullName>
    </submittedName>
</protein>
<evidence type="ECO:0000313" key="3">
    <source>
        <dbReference type="Proteomes" id="UP000243924"/>
    </source>
</evidence>
<sequence>MNLDEYLEPKAEHAVLLTGASGLIGGRLWRRLQQRADVRLTLALREPLADLPDSVATRSIASLEATDWQPVVRGHSVVVHAAARVHVLDEQASDPLAAFRRVNVEGTLALARAAAAAGVQRFVFVSSVKAAGGESLPGKPLRADDPACPDGAYGLSKREAEEALLALAADTGMQVVIVRPVLVYGPGVGGNFRRLMRWVRSGWPLPLAAVDNRRSMLALDNLVDLLNRCIDHPRAVNQIFMASDGDDVSTPELLRRLAQALGCPLRLLPLPVGCLQWLARACGKSAEAERLLGSLQVDIGKTREYLDWAPPLGMPAALALLRDEPCA</sequence>
<reference evidence="3" key="1">
    <citation type="submission" date="2016-10" db="EMBL/GenBank/DDBJ databases">
        <authorList>
            <person name="Varghese N."/>
            <person name="Submissions S."/>
        </authorList>
    </citation>
    <scope>NUCLEOTIDE SEQUENCE [LARGE SCALE GENOMIC DNA]</scope>
    <source>
        <strain evidence="3">CECT 8338</strain>
    </source>
</reference>
<evidence type="ECO:0000259" key="1">
    <source>
        <dbReference type="Pfam" id="PF01370"/>
    </source>
</evidence>
<dbReference type="SUPFAM" id="SSF51735">
    <property type="entry name" value="NAD(P)-binding Rossmann-fold domains"/>
    <property type="match status" value="1"/>
</dbReference>
<dbReference type="InterPro" id="IPR036291">
    <property type="entry name" value="NAD(P)-bd_dom_sf"/>
</dbReference>
<dbReference type="EMBL" id="LT629787">
    <property type="protein sequence ID" value="SDU07923.1"/>
    <property type="molecule type" value="Genomic_DNA"/>
</dbReference>
<dbReference type="InterPro" id="IPR050177">
    <property type="entry name" value="Lipid_A_modif_metabolic_enz"/>
</dbReference>
<dbReference type="Gene3D" id="3.40.50.720">
    <property type="entry name" value="NAD(P)-binding Rossmann-like Domain"/>
    <property type="match status" value="1"/>
</dbReference>
<keyword evidence="3" id="KW-1185">Reference proteome</keyword>
<dbReference type="RefSeq" id="WP_231701707.1">
    <property type="nucleotide sequence ID" value="NZ_LT629787.1"/>
</dbReference>
<dbReference type="PANTHER" id="PTHR43245">
    <property type="entry name" value="BIFUNCTIONAL POLYMYXIN RESISTANCE PROTEIN ARNA"/>
    <property type="match status" value="1"/>
</dbReference>
<gene>
    <name evidence="2" type="ORF">SAMN05216210_1632</name>
</gene>
<feature type="domain" description="NAD-dependent epimerase/dehydratase" evidence="1">
    <location>
        <begin position="15"/>
        <end position="236"/>
    </location>
</feature>
<dbReference type="InterPro" id="IPR001509">
    <property type="entry name" value="Epimerase_deHydtase"/>
</dbReference>
<dbReference type="AlphaFoldDB" id="A0A1H2FKN9"/>